<dbReference type="AlphaFoldDB" id="X1A444"/>
<dbReference type="Gene3D" id="3.40.50.1820">
    <property type="entry name" value="alpha/beta hydrolase"/>
    <property type="match status" value="1"/>
</dbReference>
<dbReference type="SUPFAM" id="SSF53474">
    <property type="entry name" value="alpha/beta-Hydrolases"/>
    <property type="match status" value="1"/>
</dbReference>
<reference evidence="2" key="1">
    <citation type="journal article" date="2014" name="Front. Microbiol.">
        <title>High frequency of phylogenetically diverse reductive dehalogenase-homologous genes in deep subseafloor sedimentary metagenomes.</title>
        <authorList>
            <person name="Kawai M."/>
            <person name="Futagami T."/>
            <person name="Toyoda A."/>
            <person name="Takaki Y."/>
            <person name="Nishi S."/>
            <person name="Hori S."/>
            <person name="Arai W."/>
            <person name="Tsubouchi T."/>
            <person name="Morono Y."/>
            <person name="Uchiyama I."/>
            <person name="Ito T."/>
            <person name="Fujiyama A."/>
            <person name="Inagaki F."/>
            <person name="Takami H."/>
        </authorList>
    </citation>
    <scope>NUCLEOTIDE SEQUENCE</scope>
    <source>
        <strain evidence="2">Expedition CK06-06</strain>
    </source>
</reference>
<protein>
    <recommendedName>
        <fullName evidence="1">Carboxylesterase type B domain-containing protein</fullName>
    </recommendedName>
</protein>
<dbReference type="EMBL" id="BART01009225">
    <property type="protein sequence ID" value="GAG64942.1"/>
    <property type="molecule type" value="Genomic_DNA"/>
</dbReference>
<accession>X1A444</accession>
<name>X1A444_9ZZZZ</name>
<dbReference type="InterPro" id="IPR029058">
    <property type="entry name" value="AB_hydrolase_fold"/>
</dbReference>
<feature type="domain" description="Carboxylesterase type B" evidence="1">
    <location>
        <begin position="2"/>
        <end position="80"/>
    </location>
</feature>
<comment type="caution">
    <text evidence="2">The sequence shown here is derived from an EMBL/GenBank/DDBJ whole genome shotgun (WGS) entry which is preliminary data.</text>
</comment>
<organism evidence="2">
    <name type="scientific">marine sediment metagenome</name>
    <dbReference type="NCBI Taxonomy" id="412755"/>
    <lineage>
        <taxon>unclassified sequences</taxon>
        <taxon>metagenomes</taxon>
        <taxon>ecological metagenomes</taxon>
    </lineage>
</organism>
<evidence type="ECO:0000313" key="2">
    <source>
        <dbReference type="EMBL" id="GAG64942.1"/>
    </source>
</evidence>
<dbReference type="Pfam" id="PF00135">
    <property type="entry name" value="COesterase"/>
    <property type="match status" value="1"/>
</dbReference>
<feature type="non-terminal residue" evidence="2">
    <location>
        <position position="1"/>
    </location>
</feature>
<sequence>VEIPFVFGTIGKTGVEWFYGAGKEAELLSKRMMKTWLSFAYNGNPNNELIPEWKGYDIKDRITMIMGKDFKSVNAPLEEQRILWDEIYLKF</sequence>
<gene>
    <name evidence="2" type="ORF">S01H4_20502</name>
</gene>
<proteinExistence type="predicted"/>
<dbReference type="InterPro" id="IPR002018">
    <property type="entry name" value="CarbesteraseB"/>
</dbReference>
<evidence type="ECO:0000259" key="1">
    <source>
        <dbReference type="Pfam" id="PF00135"/>
    </source>
</evidence>